<dbReference type="OMA" id="VEIVTSW"/>
<evidence type="ECO:0000313" key="1">
    <source>
        <dbReference type="EMBL" id="QCD65118.1"/>
    </source>
</evidence>
<organism evidence="1 2">
    <name type="scientific">Halomicrobium mukohataei</name>
    <dbReference type="NCBI Taxonomy" id="57705"/>
    <lineage>
        <taxon>Archaea</taxon>
        <taxon>Methanobacteriati</taxon>
        <taxon>Methanobacteriota</taxon>
        <taxon>Stenosarchaea group</taxon>
        <taxon>Halobacteria</taxon>
        <taxon>Halobacteriales</taxon>
        <taxon>Haloarculaceae</taxon>
        <taxon>Halomicrobium</taxon>
    </lineage>
</organism>
<dbReference type="AlphaFoldDB" id="A0A4D6K9V3"/>
<protein>
    <submittedName>
        <fullName evidence="1">Uncharacterized protein</fullName>
    </submittedName>
</protein>
<dbReference type="Proteomes" id="UP000297053">
    <property type="component" value="Chromosome"/>
</dbReference>
<evidence type="ECO:0000313" key="2">
    <source>
        <dbReference type="Proteomes" id="UP000297053"/>
    </source>
</evidence>
<dbReference type="RefSeq" id="WP_012807971.1">
    <property type="nucleotide sequence ID" value="NZ_CP039375.1"/>
</dbReference>
<name>A0A4D6K9V3_9EURY</name>
<dbReference type="GeneID" id="42178366"/>
<gene>
    <name evidence="1" type="ORF">E5139_05480</name>
</gene>
<reference evidence="1 2" key="2">
    <citation type="submission" date="2019-04" db="EMBL/GenBank/DDBJ databases">
        <authorList>
            <person name="Yang S."/>
            <person name="Wei W."/>
        </authorList>
    </citation>
    <scope>NUCLEOTIDE SEQUENCE [LARGE SCALE GENOMIC DNA]</scope>
    <source>
        <strain evidence="2">ZP60</strain>
    </source>
</reference>
<dbReference type="KEGG" id="halz:E5139_05480"/>
<sequence>MQDSMEVYTGEEVTVEHVKTLSSGGARFDITTDDGRKWRVDVTRDGDVEIVTSWRDGTLADLELPDWADDVTARLARV</sequence>
<accession>A0A4D6K9V3</accession>
<dbReference type="EMBL" id="CP039375">
    <property type="protein sequence ID" value="QCD65118.1"/>
    <property type="molecule type" value="Genomic_DNA"/>
</dbReference>
<proteinExistence type="predicted"/>
<reference evidence="1 2" key="1">
    <citation type="submission" date="2019-04" db="EMBL/GenBank/DDBJ databases">
        <title>Complete genome sequence of Arthrobacter sp. ZXY-2 associated with effective atrazine degradation and salt adaptation.</title>
        <authorList>
            <person name="Zhao X."/>
        </authorList>
    </citation>
    <scope>NUCLEOTIDE SEQUENCE [LARGE SCALE GENOMIC DNA]</scope>
    <source>
        <strain evidence="2">ZP60</strain>
    </source>
</reference>